<organism evidence="4 5">
    <name type="scientific">Petromyces alliaceus</name>
    <name type="common">Aspergillus alliaceus</name>
    <dbReference type="NCBI Taxonomy" id="209559"/>
    <lineage>
        <taxon>Eukaryota</taxon>
        <taxon>Fungi</taxon>
        <taxon>Dikarya</taxon>
        <taxon>Ascomycota</taxon>
        <taxon>Pezizomycotina</taxon>
        <taxon>Eurotiomycetes</taxon>
        <taxon>Eurotiomycetidae</taxon>
        <taxon>Eurotiales</taxon>
        <taxon>Aspergillaceae</taxon>
        <taxon>Aspergillus</taxon>
        <taxon>Aspergillus subgen. Circumdati</taxon>
    </lineage>
</organism>
<dbReference type="Gene3D" id="3.40.50.720">
    <property type="entry name" value="NAD(P)-binding Rossmann-like Domain"/>
    <property type="match status" value="1"/>
</dbReference>
<protein>
    <recommendedName>
        <fullName evidence="3">NmrA-like domain-containing protein</fullName>
    </recommendedName>
</protein>
<evidence type="ECO:0000259" key="3">
    <source>
        <dbReference type="Pfam" id="PF05368"/>
    </source>
</evidence>
<dbReference type="PANTHER" id="PTHR42748">
    <property type="entry name" value="NITROGEN METABOLITE REPRESSION PROTEIN NMRA FAMILY MEMBER"/>
    <property type="match status" value="1"/>
</dbReference>
<dbReference type="InterPro" id="IPR051164">
    <property type="entry name" value="NmrA-like_oxidored"/>
</dbReference>
<accession>A0A8H6E7Q3</accession>
<dbReference type="Pfam" id="PF05368">
    <property type="entry name" value="NmrA"/>
    <property type="match status" value="1"/>
</dbReference>
<dbReference type="SUPFAM" id="SSF51735">
    <property type="entry name" value="NAD(P)-binding Rossmann-fold domains"/>
    <property type="match status" value="1"/>
</dbReference>
<comment type="similarity">
    <text evidence="1">Belongs to the NmrA-type oxidoreductase family.</text>
</comment>
<dbReference type="PANTHER" id="PTHR42748:SF7">
    <property type="entry name" value="NMRA LIKE REDOX SENSOR 1-RELATED"/>
    <property type="match status" value="1"/>
</dbReference>
<reference evidence="4 5" key="1">
    <citation type="submission" date="2019-04" db="EMBL/GenBank/DDBJ databases">
        <title>Aspergillus burnettii sp. nov., novel species from soil in southeast Queensland.</title>
        <authorList>
            <person name="Gilchrist C.L.M."/>
            <person name="Pitt J.I."/>
            <person name="Lange L."/>
            <person name="Lacey H.J."/>
            <person name="Vuong D."/>
            <person name="Midgley D.J."/>
            <person name="Greenfield P."/>
            <person name="Bradbury M."/>
            <person name="Lacey E."/>
            <person name="Busk P.K."/>
            <person name="Pilgaard B."/>
            <person name="Chooi Y.H."/>
            <person name="Piggott A.M."/>
        </authorList>
    </citation>
    <scope>NUCLEOTIDE SEQUENCE [LARGE SCALE GENOMIC DNA]</scope>
    <source>
        <strain evidence="4 5">FRR 5400</strain>
    </source>
</reference>
<dbReference type="Proteomes" id="UP000541154">
    <property type="component" value="Unassembled WGS sequence"/>
</dbReference>
<sequence length="235" mass="25589">MRDFVTGASGQQAADLEERGAIVVEGTFDELLHRVCEEVSAVFLDALPSPNNDSELRHARDVVTAAHAPRKSIVTTIVYTSICDVDQRALSPGWSDWPQDSILKQYLASKAAIKDLVRTAGFQHWTIFRPPIFMTNFLLPGARAYFPTLPSLARDLRIATARGKRIMLIDTDDIGRLATAAILDSARLSPRAIDIGGEALTTEHFVAVLSGVSGWDILVGYIPPAVAARLARVDP</sequence>
<keyword evidence="5" id="KW-1185">Reference proteome</keyword>
<proteinExistence type="inferred from homology"/>
<gene>
    <name evidence="4" type="ORF">ETB97_011478</name>
</gene>
<evidence type="ECO:0000313" key="5">
    <source>
        <dbReference type="Proteomes" id="UP000541154"/>
    </source>
</evidence>
<keyword evidence="2" id="KW-0521">NADP</keyword>
<evidence type="ECO:0000256" key="2">
    <source>
        <dbReference type="ARBA" id="ARBA00022857"/>
    </source>
</evidence>
<evidence type="ECO:0000313" key="4">
    <source>
        <dbReference type="EMBL" id="KAF5862574.1"/>
    </source>
</evidence>
<name>A0A8H6E7Q3_PETAA</name>
<dbReference type="AlphaFoldDB" id="A0A8H6E7Q3"/>
<dbReference type="GO" id="GO:0005634">
    <property type="term" value="C:nucleus"/>
    <property type="evidence" value="ECO:0007669"/>
    <property type="project" value="TreeGrafter"/>
</dbReference>
<comment type="caution">
    <text evidence="4">The sequence shown here is derived from an EMBL/GenBank/DDBJ whole genome shotgun (WGS) entry which is preliminary data.</text>
</comment>
<dbReference type="InterPro" id="IPR008030">
    <property type="entry name" value="NmrA-like"/>
</dbReference>
<dbReference type="InterPro" id="IPR036291">
    <property type="entry name" value="NAD(P)-bd_dom_sf"/>
</dbReference>
<dbReference type="EMBL" id="SPNV01000070">
    <property type="protein sequence ID" value="KAF5862574.1"/>
    <property type="molecule type" value="Genomic_DNA"/>
</dbReference>
<evidence type="ECO:0000256" key="1">
    <source>
        <dbReference type="ARBA" id="ARBA00006328"/>
    </source>
</evidence>
<feature type="domain" description="NmrA-like" evidence="3">
    <location>
        <begin position="9"/>
        <end position="229"/>
    </location>
</feature>